<gene>
    <name evidence="2" type="ORF">F0U60_00465</name>
</gene>
<dbReference type="Gene3D" id="3.60.21.70">
    <property type="entry name" value="PhoD-like phosphatase"/>
    <property type="match status" value="1"/>
</dbReference>
<proteinExistence type="predicted"/>
<accession>A0ABY9WG07</accession>
<dbReference type="Pfam" id="PF09423">
    <property type="entry name" value="PhoD"/>
    <property type="match status" value="1"/>
</dbReference>
<dbReference type="PANTHER" id="PTHR43606">
    <property type="entry name" value="PHOSPHATASE, PUTATIVE (AFU_ORTHOLOGUE AFUA_6G08710)-RELATED"/>
    <property type="match status" value="1"/>
</dbReference>
<dbReference type="Proteomes" id="UP001611383">
    <property type="component" value="Chromosome"/>
</dbReference>
<evidence type="ECO:0000259" key="1">
    <source>
        <dbReference type="Pfam" id="PF09423"/>
    </source>
</evidence>
<name>A0ABY9WG07_9BACT</name>
<evidence type="ECO:0000313" key="2">
    <source>
        <dbReference type="EMBL" id="WNG42737.1"/>
    </source>
</evidence>
<organism evidence="2 3">
    <name type="scientific">Archangium minus</name>
    <dbReference type="NCBI Taxonomy" id="83450"/>
    <lineage>
        <taxon>Bacteria</taxon>
        <taxon>Pseudomonadati</taxon>
        <taxon>Myxococcota</taxon>
        <taxon>Myxococcia</taxon>
        <taxon>Myxococcales</taxon>
        <taxon>Cystobacterineae</taxon>
        <taxon>Archangiaceae</taxon>
        <taxon>Archangium</taxon>
    </lineage>
</organism>
<feature type="domain" description="PhoD-like phosphatase metallophosphatase" evidence="1">
    <location>
        <begin position="168"/>
        <end position="401"/>
    </location>
</feature>
<protein>
    <submittedName>
        <fullName evidence="2">Alkaline phosphatase family protein</fullName>
    </submittedName>
</protein>
<dbReference type="PANTHER" id="PTHR43606:SF2">
    <property type="entry name" value="ALKALINE PHOSPHATASE FAMILY PROTEIN (AFU_ORTHOLOGUE AFUA_5G03860)"/>
    <property type="match status" value="1"/>
</dbReference>
<dbReference type="SUPFAM" id="SSF56300">
    <property type="entry name" value="Metallo-dependent phosphatases"/>
    <property type="match status" value="1"/>
</dbReference>
<dbReference type="EMBL" id="CP043494">
    <property type="protein sequence ID" value="WNG42737.1"/>
    <property type="molecule type" value="Genomic_DNA"/>
</dbReference>
<dbReference type="InterPro" id="IPR052900">
    <property type="entry name" value="Phospholipid_Metab_Enz"/>
</dbReference>
<evidence type="ECO:0000313" key="3">
    <source>
        <dbReference type="Proteomes" id="UP001611383"/>
    </source>
</evidence>
<reference evidence="2 3" key="1">
    <citation type="submission" date="2019-08" db="EMBL/GenBank/DDBJ databases">
        <title>Archangium and Cystobacter genomes.</title>
        <authorList>
            <person name="Chen I.-C.K."/>
            <person name="Wielgoss S."/>
        </authorList>
    </citation>
    <scope>NUCLEOTIDE SEQUENCE [LARGE SCALE GENOMIC DNA]</scope>
    <source>
        <strain evidence="2 3">Cbm 6</strain>
    </source>
</reference>
<sequence>MPLSIASAVTVGPIVGHTTDTTVRLWGRGDAQRTVGYPRRCHGVAQILEAGSKTVLQARYFKLLPEDDFTGSVDFSGLEPGKAYDYRMGFFHADAEPFQLLPPQGVDLSRASTGSFRTAQRPGSGPLSFVFGSCRHPGTMSDSEGADTQGGDRGDRIFRTIQSQMDKGVRTDALLMVGDQIYGDVGRMDRTWHDYCDNYRTSFRKPGLRSLMSRVPTYMLLDDHEICDNWSADRMYDPKLSQEERVLNKTRYFGAMMAYRSYQVVHGPALRREGQPERTNALHGYWYTFQMGPARFFMMDTRTERSYLSAPPEIIGAAQLEAFKQWLLEDREGLKFVGSSVPFFPDVKLSGYMEWERKDKWAGFLLQRQKLLEFMRDEGVKRVVFLSGDVHVSFWSELRSTSRPDFHMLSLVSSAFNAPMFVPPFGIFEKQGILDGQADFVVTRSGGYTGKSNFTRVTWNEPELLVQVFERKGEKIAESRFTL</sequence>
<dbReference type="RefSeq" id="WP_395812757.1">
    <property type="nucleotide sequence ID" value="NZ_CP043494.1"/>
</dbReference>
<dbReference type="InterPro" id="IPR029052">
    <property type="entry name" value="Metallo-depent_PP-like"/>
</dbReference>
<dbReference type="InterPro" id="IPR038607">
    <property type="entry name" value="PhoD-like_sf"/>
</dbReference>
<dbReference type="InterPro" id="IPR018946">
    <property type="entry name" value="PhoD-like_MPP"/>
</dbReference>
<keyword evidence="3" id="KW-1185">Reference proteome</keyword>
<dbReference type="CDD" id="cd07389">
    <property type="entry name" value="MPP_PhoD"/>
    <property type="match status" value="1"/>
</dbReference>